<dbReference type="OrthoDB" id="9947694at2759"/>
<dbReference type="GO" id="GO:0005634">
    <property type="term" value="C:nucleus"/>
    <property type="evidence" value="ECO:0007669"/>
    <property type="project" value="UniProtKB-SubCell"/>
</dbReference>
<evidence type="ECO:0000256" key="4">
    <source>
        <dbReference type="ARBA" id="ARBA00022843"/>
    </source>
</evidence>
<dbReference type="Proteomes" id="UP000186698">
    <property type="component" value="Chromosome 3L"/>
</dbReference>
<feature type="region of interest" description="Disordered" evidence="7">
    <location>
        <begin position="509"/>
        <end position="553"/>
    </location>
</feature>
<feature type="compositionally biased region" description="Acidic residues" evidence="7">
    <location>
        <begin position="532"/>
        <end position="541"/>
    </location>
</feature>
<protein>
    <submittedName>
        <fullName evidence="10">Cell division cycle associated 2 isoform X1</fullName>
    </submittedName>
</protein>
<keyword evidence="3" id="KW-0597">Phosphoprotein</keyword>
<feature type="region of interest" description="Disordered" evidence="7">
    <location>
        <begin position="572"/>
        <end position="624"/>
    </location>
</feature>
<keyword evidence="6" id="KW-0131">Cell cycle</keyword>
<dbReference type="GeneID" id="100462920"/>
<gene>
    <name evidence="10" type="primary">LOC100462920</name>
</gene>
<feature type="compositionally biased region" description="Basic residues" evidence="7">
    <location>
        <begin position="702"/>
        <end position="721"/>
    </location>
</feature>
<keyword evidence="9" id="KW-1185">Reference proteome</keyword>
<keyword evidence="2" id="KW-1017">Isopeptide bond</keyword>
<dbReference type="GO" id="GO:0007088">
    <property type="term" value="P:regulation of mitotic nuclear division"/>
    <property type="evidence" value="ECO:0007669"/>
    <property type="project" value="TreeGrafter"/>
</dbReference>
<evidence type="ECO:0000313" key="9">
    <source>
        <dbReference type="Proteomes" id="UP000186698"/>
    </source>
</evidence>
<evidence type="ECO:0000256" key="1">
    <source>
        <dbReference type="ARBA" id="ARBA00004123"/>
    </source>
</evidence>
<keyword evidence="4" id="KW-0832">Ubl conjugation</keyword>
<feature type="compositionally biased region" description="Basic and acidic residues" evidence="7">
    <location>
        <begin position="574"/>
        <end position="594"/>
    </location>
</feature>
<dbReference type="RefSeq" id="XP_041440766.1">
    <property type="nucleotide sequence ID" value="XM_041584832.1"/>
</dbReference>
<dbReference type="CTD" id="100462920"/>
<evidence type="ECO:0000256" key="5">
    <source>
        <dbReference type="ARBA" id="ARBA00023242"/>
    </source>
</evidence>
<comment type="subcellular location">
    <subcellularLocation>
        <location evidence="1">Nucleus</location>
    </subcellularLocation>
</comment>
<dbReference type="InterPro" id="IPR029334">
    <property type="entry name" value="PP1-bd"/>
</dbReference>
<feature type="region of interest" description="Disordered" evidence="7">
    <location>
        <begin position="1121"/>
        <end position="1144"/>
    </location>
</feature>
<evidence type="ECO:0000313" key="10">
    <source>
        <dbReference type="RefSeq" id="XP_041440766.1"/>
    </source>
</evidence>
<feature type="compositionally biased region" description="Basic residues" evidence="7">
    <location>
        <begin position="765"/>
        <end position="779"/>
    </location>
</feature>
<evidence type="ECO:0000256" key="7">
    <source>
        <dbReference type="SAM" id="MobiDB-lite"/>
    </source>
</evidence>
<dbReference type="PANTHER" id="PTHR21603:SF16">
    <property type="entry name" value="CELL DIVISION CYCLE-ASSOCIATED PROTEIN 2"/>
    <property type="match status" value="1"/>
</dbReference>
<accession>A0A8J1MH99</accession>
<dbReference type="GO" id="GO:0005694">
    <property type="term" value="C:chromosome"/>
    <property type="evidence" value="ECO:0007669"/>
    <property type="project" value="TreeGrafter"/>
</dbReference>
<dbReference type="PANTHER" id="PTHR21603">
    <property type="entry name" value="ANTIGEN KI-67-LIKE PROTEIN"/>
    <property type="match status" value="1"/>
</dbReference>
<evidence type="ECO:0000256" key="3">
    <source>
        <dbReference type="ARBA" id="ARBA00022553"/>
    </source>
</evidence>
<organism evidence="9 10">
    <name type="scientific">Xenopus laevis</name>
    <name type="common">African clawed frog</name>
    <dbReference type="NCBI Taxonomy" id="8355"/>
    <lineage>
        <taxon>Eukaryota</taxon>
        <taxon>Metazoa</taxon>
        <taxon>Chordata</taxon>
        <taxon>Craniata</taxon>
        <taxon>Vertebrata</taxon>
        <taxon>Euteleostomi</taxon>
        <taxon>Amphibia</taxon>
        <taxon>Batrachia</taxon>
        <taxon>Anura</taxon>
        <taxon>Pipoidea</taxon>
        <taxon>Pipidae</taxon>
        <taxon>Xenopodinae</taxon>
        <taxon>Xenopus</taxon>
        <taxon>Xenopus</taxon>
    </lineage>
</organism>
<feature type="domain" description="PP1-binding" evidence="8">
    <location>
        <begin position="488"/>
        <end position="550"/>
    </location>
</feature>
<keyword evidence="5" id="KW-0539">Nucleus</keyword>
<feature type="region of interest" description="Disordered" evidence="7">
    <location>
        <begin position="797"/>
        <end position="836"/>
    </location>
</feature>
<evidence type="ECO:0000259" key="8">
    <source>
        <dbReference type="Pfam" id="PF15276"/>
    </source>
</evidence>
<feature type="region of interest" description="Disordered" evidence="7">
    <location>
        <begin position="931"/>
        <end position="1002"/>
    </location>
</feature>
<feature type="compositionally biased region" description="Polar residues" evidence="7">
    <location>
        <begin position="605"/>
        <end position="620"/>
    </location>
</feature>
<proteinExistence type="predicted"/>
<feature type="compositionally biased region" description="Basic residues" evidence="7">
    <location>
        <begin position="965"/>
        <end position="976"/>
    </location>
</feature>
<dbReference type="Pfam" id="PF15276">
    <property type="entry name" value="PP1_bind"/>
    <property type="match status" value="1"/>
</dbReference>
<keyword evidence="10" id="KW-0132">Cell division</keyword>
<reference evidence="10" key="1">
    <citation type="submission" date="2025-08" db="UniProtKB">
        <authorList>
            <consortium name="RefSeq"/>
        </authorList>
    </citation>
    <scope>IDENTIFICATION</scope>
    <source>
        <strain evidence="10">J_2021</strain>
        <tissue evidence="10">Erythrocytes</tissue>
    </source>
</reference>
<feature type="region of interest" description="Disordered" evidence="7">
    <location>
        <begin position="657"/>
        <end position="690"/>
    </location>
</feature>
<feature type="region of interest" description="Disordered" evidence="7">
    <location>
        <begin position="702"/>
        <end position="779"/>
    </location>
</feature>
<dbReference type="AlphaFoldDB" id="A0A8J1MH99"/>
<evidence type="ECO:0000256" key="2">
    <source>
        <dbReference type="ARBA" id="ARBA00022499"/>
    </source>
</evidence>
<dbReference type="GO" id="GO:0051983">
    <property type="term" value="P:regulation of chromosome segregation"/>
    <property type="evidence" value="ECO:0007669"/>
    <property type="project" value="TreeGrafter"/>
</dbReference>
<feature type="compositionally biased region" description="Polar residues" evidence="7">
    <location>
        <begin position="114"/>
        <end position="129"/>
    </location>
</feature>
<name>A0A8J1MH99_XENLA</name>
<feature type="region of interest" description="Disordered" evidence="7">
    <location>
        <begin position="879"/>
        <end position="917"/>
    </location>
</feature>
<feature type="compositionally biased region" description="Basic and acidic residues" evidence="7">
    <location>
        <begin position="1131"/>
        <end position="1144"/>
    </location>
</feature>
<feature type="region of interest" description="Disordered" evidence="7">
    <location>
        <begin position="265"/>
        <end position="290"/>
    </location>
</feature>
<feature type="region of interest" description="Disordered" evidence="7">
    <location>
        <begin position="110"/>
        <end position="149"/>
    </location>
</feature>
<feature type="compositionally biased region" description="Polar residues" evidence="7">
    <location>
        <begin position="1121"/>
        <end position="1130"/>
    </location>
</feature>
<feature type="compositionally biased region" description="Basic residues" evidence="7">
    <location>
        <begin position="886"/>
        <end position="896"/>
    </location>
</feature>
<dbReference type="GO" id="GO:0051301">
    <property type="term" value="P:cell division"/>
    <property type="evidence" value="ECO:0007669"/>
    <property type="project" value="UniProtKB-KW"/>
</dbReference>
<evidence type="ECO:0000256" key="6">
    <source>
        <dbReference type="ARBA" id="ARBA00023306"/>
    </source>
</evidence>
<sequence>MLMQKWMIHSTRRVIVYRPLIVMTSRKVLQEIPILPPSAEKGPQEDVQLPVFQRKQPPAASSWTDIYDECKENVVPPDMECFTEEKEEHRQELPEILEDSEKSDMFRDFHSQSEETVSNSYSTLVQPPQDNEEMKTKTEPGANCTPSRARGESHLAAESCHTPIDFSKCVVAELGITTDSFTKCAGTSPKSQLKHRRRSTIGVRGSPEMNFLICQIAKQRCKEKREPDPLENPFTSPRNYLLKDKMCAFRNAFQVVEEDDGKLPFAGFSEETESQPERGEETAEPPQKKQRIFSIMAPVRENAAKKPSPLTLPSPAEKASKLFLMLWSNDMELFMCQCLSASVGKKIPKSDHKLPAAVMPDHSNSAVSHPALLSCNEDPVSQTCSPKSLKRKVMFSDLPDAEMPGKSVSVLQPTKNPIEVQSCSNFTLKPALKKTPKKHPFHMELSSRFPFWELSEEQGSVPFAFGESLDSGDDECVKKTEIGNSSVKKKRVTFGKALSPELFDRFLPANTPLRRGGTPYHHRKSEGSTTAEEVEGADEPSESLPQPNFDFEEEEETLKPLSLCFEAELTEIQGQKDEAEPRHEMEESRLDESTLQHGLVLSPSPAISSPEKSPSVLQSDTENETGVHLYISDKSFYVPGPAASVAGSRVTRSFLKKKSFSSEEDSASVSQAEDIISPAKVAEKGKSKRDKKIVRIVAKKAQIKAARGKGKKSRGKSKKCNQKPQYVERETVSKKPLLSPIPELPECYPTPPAPGFLQGHGNSTLKKRPTKTKSVLRRSGKVEPNMECFLLSNSNEKDEIEGTSQEADSGQVCLGVESPNIGHTDPPKNISQSTVTSLDSFIQTDSQSSEDSLHATDQLRLEKQQTVLEEKELCKVSVQIPSQNGTRRRSIKRKQQARGEEPTLALLESKAFNTESPKKQTFDLQLINNGLIPSHHSENPLEASKTNSRHDSVLSSATETVETKKSRRSSRLHRRSSALSLDQSEGSAEKSIKGDPPAESQCLEDKLGTCMGEEDLSIEDALRSSFPSEKKVRRSMRLRRDSGVAGLFWVQEEKRKETGRRKSICMSSVSQVETSQPLLKDQIQSPTKENKPVGVAKKTRRRTLCTSDLYEAISVNDFTWSESASSSKTVELSHPKAEPMDRYI</sequence>